<dbReference type="AlphaFoldDB" id="A0A0W0FKP8"/>
<feature type="domain" description="Alcohol dehydrogenase-like C-terminal" evidence="6">
    <location>
        <begin position="175"/>
        <end position="298"/>
    </location>
</feature>
<evidence type="ECO:0000256" key="1">
    <source>
        <dbReference type="ARBA" id="ARBA00001947"/>
    </source>
</evidence>
<dbReference type="SUPFAM" id="SSF51735">
    <property type="entry name" value="NAD(P)-binding Rossmann-fold domains"/>
    <property type="match status" value="1"/>
</dbReference>
<reference evidence="8 9" key="1">
    <citation type="submission" date="2015-12" db="EMBL/GenBank/DDBJ databases">
        <title>Draft genome sequence of Moniliophthora roreri, the causal agent of frosty pod rot of cacao.</title>
        <authorList>
            <person name="Aime M.C."/>
            <person name="Diaz-Valderrama J.R."/>
            <person name="Kijpornyongpan T."/>
            <person name="Phillips-Mora W."/>
        </authorList>
    </citation>
    <scope>NUCLEOTIDE SEQUENCE [LARGE SCALE GENOMIC DNA]</scope>
    <source>
        <strain evidence="8 9">MCA 2952</strain>
    </source>
</reference>
<dbReference type="SUPFAM" id="SSF50129">
    <property type="entry name" value="GroES-like"/>
    <property type="match status" value="1"/>
</dbReference>
<evidence type="ECO:0000256" key="5">
    <source>
        <dbReference type="RuleBase" id="RU361277"/>
    </source>
</evidence>
<evidence type="ECO:0000313" key="9">
    <source>
        <dbReference type="Proteomes" id="UP000054988"/>
    </source>
</evidence>
<evidence type="ECO:0000256" key="3">
    <source>
        <dbReference type="ARBA" id="ARBA00022833"/>
    </source>
</evidence>
<feature type="domain" description="Alcohol dehydrogenase-like N-terminal" evidence="7">
    <location>
        <begin position="26"/>
        <end position="137"/>
    </location>
</feature>
<keyword evidence="3 5" id="KW-0862">Zinc</keyword>
<dbReference type="InterPro" id="IPR029752">
    <property type="entry name" value="D-isomer_DH_CS1"/>
</dbReference>
<evidence type="ECO:0000259" key="7">
    <source>
        <dbReference type="Pfam" id="PF08240"/>
    </source>
</evidence>
<evidence type="ECO:0000313" key="8">
    <source>
        <dbReference type="EMBL" id="KTB36834.1"/>
    </source>
</evidence>
<gene>
    <name evidence="8" type="ORF">WG66_10571</name>
</gene>
<dbReference type="eggNOG" id="KOG0023">
    <property type="taxonomic scope" value="Eukaryota"/>
</dbReference>
<keyword evidence="4" id="KW-0560">Oxidoreductase</keyword>
<dbReference type="CDD" id="cd05283">
    <property type="entry name" value="CAD1"/>
    <property type="match status" value="1"/>
</dbReference>
<dbReference type="InterPro" id="IPR002328">
    <property type="entry name" value="ADH_Zn_CS"/>
</dbReference>
<evidence type="ECO:0000256" key="4">
    <source>
        <dbReference type="ARBA" id="ARBA00023002"/>
    </source>
</evidence>
<dbReference type="Pfam" id="PF08240">
    <property type="entry name" value="ADH_N"/>
    <property type="match status" value="1"/>
</dbReference>
<dbReference type="Gene3D" id="3.40.50.720">
    <property type="entry name" value="NAD(P)-binding Rossmann-like Domain"/>
    <property type="match status" value="1"/>
</dbReference>
<dbReference type="FunFam" id="3.40.50.720:FF:000022">
    <property type="entry name" value="Cinnamyl alcohol dehydrogenase"/>
    <property type="match status" value="1"/>
</dbReference>
<dbReference type="EMBL" id="LATX01001880">
    <property type="protein sequence ID" value="KTB36834.1"/>
    <property type="molecule type" value="Genomic_DNA"/>
</dbReference>
<comment type="cofactor">
    <cofactor evidence="1 5">
        <name>Zn(2+)</name>
        <dbReference type="ChEBI" id="CHEBI:29105"/>
    </cofactor>
</comment>
<dbReference type="InterPro" id="IPR047109">
    <property type="entry name" value="CAD-like"/>
</dbReference>
<dbReference type="PROSITE" id="PS00065">
    <property type="entry name" value="D_2_HYDROXYACID_DH_1"/>
    <property type="match status" value="1"/>
</dbReference>
<evidence type="ECO:0000256" key="2">
    <source>
        <dbReference type="ARBA" id="ARBA00022723"/>
    </source>
</evidence>
<protein>
    <recommendedName>
        <fullName evidence="10">Nadp-dependent alcohol dehydrogenase</fullName>
    </recommendedName>
</protein>
<dbReference type="InterPro" id="IPR013149">
    <property type="entry name" value="ADH-like_C"/>
</dbReference>
<keyword evidence="2 5" id="KW-0479">Metal-binding</keyword>
<comment type="caution">
    <text evidence="8">The sequence shown here is derived from an EMBL/GenBank/DDBJ whole genome shotgun (WGS) entry which is preliminary data.</text>
</comment>
<dbReference type="Proteomes" id="UP000054988">
    <property type="component" value="Unassembled WGS sequence"/>
</dbReference>
<organism evidence="8 9">
    <name type="scientific">Moniliophthora roreri</name>
    <name type="common">Frosty pod rot fungus</name>
    <name type="synonym">Monilia roreri</name>
    <dbReference type="NCBI Taxonomy" id="221103"/>
    <lineage>
        <taxon>Eukaryota</taxon>
        <taxon>Fungi</taxon>
        <taxon>Dikarya</taxon>
        <taxon>Basidiomycota</taxon>
        <taxon>Agaricomycotina</taxon>
        <taxon>Agaricomycetes</taxon>
        <taxon>Agaricomycetidae</taxon>
        <taxon>Agaricales</taxon>
        <taxon>Marasmiineae</taxon>
        <taxon>Marasmiaceae</taxon>
        <taxon>Moniliophthora</taxon>
    </lineage>
</organism>
<accession>A0A0W0FKP8</accession>
<dbReference type="GO" id="GO:0008270">
    <property type="term" value="F:zinc ion binding"/>
    <property type="evidence" value="ECO:0007669"/>
    <property type="project" value="InterPro"/>
</dbReference>
<proteinExistence type="inferred from homology"/>
<sequence length="341" mass="37482">MQGITFKGSKGGKIVQSSLSRQEKLGDDQVVVQVTHSGLCGTDLHYLEQDMVLGHEAIGTVQAVGPKVKSLRVGDRVGWGYQHGSCLEVNKAECDMCLTGNDQYCPNARMYGVTDYDQGSFSNIGIWNEKWLFPIPKNLKSEHAAPLMCGGATVFTPLIENVKPIHRVGIVGVGGLGHIAIQFAAKMGCEVVVFSGTDSKREEAISLGAREFYATKGVDDLTKLNLPFPIDRLILTTSALEDVGKYYPVLSQQAIIMPLTVSENDLVTPHQKTILKGVKIVGTVLATRYMQMKMLQFADRNNIKPMVEMFPMTVEGIIEAVQKLKEGKMRYRGVLCWDLAK</sequence>
<dbReference type="GO" id="GO:0016616">
    <property type="term" value="F:oxidoreductase activity, acting on the CH-OH group of donors, NAD or NADP as acceptor"/>
    <property type="evidence" value="ECO:0007669"/>
    <property type="project" value="InterPro"/>
</dbReference>
<dbReference type="PANTHER" id="PTHR42683">
    <property type="entry name" value="ALDEHYDE REDUCTASE"/>
    <property type="match status" value="1"/>
</dbReference>
<evidence type="ECO:0008006" key="10">
    <source>
        <dbReference type="Google" id="ProtNLM"/>
    </source>
</evidence>
<comment type="similarity">
    <text evidence="5">Belongs to the zinc-containing alcohol dehydrogenase family.</text>
</comment>
<dbReference type="PROSITE" id="PS00059">
    <property type="entry name" value="ADH_ZINC"/>
    <property type="match status" value="1"/>
</dbReference>
<dbReference type="InterPro" id="IPR036291">
    <property type="entry name" value="NAD(P)-bd_dom_sf"/>
</dbReference>
<dbReference type="InterPro" id="IPR013154">
    <property type="entry name" value="ADH-like_N"/>
</dbReference>
<dbReference type="InterPro" id="IPR011032">
    <property type="entry name" value="GroES-like_sf"/>
</dbReference>
<dbReference type="Gene3D" id="3.90.180.10">
    <property type="entry name" value="Medium-chain alcohol dehydrogenases, catalytic domain"/>
    <property type="match status" value="1"/>
</dbReference>
<evidence type="ECO:0000259" key="6">
    <source>
        <dbReference type="Pfam" id="PF00107"/>
    </source>
</evidence>
<name>A0A0W0FKP8_MONRR</name>
<dbReference type="Pfam" id="PF00107">
    <property type="entry name" value="ADH_zinc_N"/>
    <property type="match status" value="1"/>
</dbReference>